<sequence>MEFHFGKPQKSESIQNVIGRYKGSEFHSFTRSTIPMLSLLAHNQDLFNSLINEIEFPCSYHTYLEYTVSPRLGRGKASHTDVMLIDGDSSLAIEAKWTEEMYPTVSNWIKQGKNEQNRIDVLNGWLTCFEQHLGESFDPDDFLTSIYQMIHRAASAVEAGKKTSVAYFLFKMKSLTRGATTDEITEKLKELWDLLGKPNSLNFYVAEIEIEPTDLYESLQVDANSQCKEEISETIIDALQGNDALFKYIPRPVIKIDDSDREGEL</sequence>
<evidence type="ECO:0000313" key="3">
    <source>
        <dbReference type="Proteomes" id="UP000320722"/>
    </source>
</evidence>
<organism evidence="2 3">
    <name type="scientific">Gimesia chilikensis</name>
    <dbReference type="NCBI Taxonomy" id="2605989"/>
    <lineage>
        <taxon>Bacteria</taxon>
        <taxon>Pseudomonadati</taxon>
        <taxon>Planctomycetota</taxon>
        <taxon>Planctomycetia</taxon>
        <taxon>Planctomycetales</taxon>
        <taxon>Planctomycetaceae</taxon>
        <taxon>Gimesia</taxon>
    </lineage>
</organism>
<reference evidence="2 3" key="1">
    <citation type="submission" date="2019-02" db="EMBL/GenBank/DDBJ databases">
        <title>Deep-cultivation of Planctomycetes and their phenomic and genomic characterization uncovers novel biology.</title>
        <authorList>
            <person name="Wiegand S."/>
            <person name="Jogler M."/>
            <person name="Boedeker C."/>
            <person name="Pinto D."/>
            <person name="Vollmers J."/>
            <person name="Rivas-Marin E."/>
            <person name="Kohn T."/>
            <person name="Peeters S.H."/>
            <person name="Heuer A."/>
            <person name="Rast P."/>
            <person name="Oberbeckmann S."/>
            <person name="Bunk B."/>
            <person name="Jeske O."/>
            <person name="Meyerdierks A."/>
            <person name="Storesund J.E."/>
            <person name="Kallscheuer N."/>
            <person name="Luecker S."/>
            <person name="Lage O.M."/>
            <person name="Pohl T."/>
            <person name="Merkel B.J."/>
            <person name="Hornburger P."/>
            <person name="Mueller R.-W."/>
            <person name="Bruemmer F."/>
            <person name="Labrenz M."/>
            <person name="Spormann A.M."/>
            <person name="Op den Camp H."/>
            <person name="Overmann J."/>
            <person name="Amann R."/>
            <person name="Jetten M.S.M."/>
            <person name="Mascher T."/>
            <person name="Medema M.H."/>
            <person name="Devos D.P."/>
            <person name="Kaster A.-K."/>
            <person name="Ovreas L."/>
            <person name="Rohde M."/>
            <person name="Galperin M.Y."/>
            <person name="Jogler C."/>
        </authorList>
    </citation>
    <scope>NUCLEOTIDE SEQUENCE [LARGE SCALE GENOMIC DNA]</scope>
    <source>
        <strain evidence="2 3">V6</strain>
    </source>
</reference>
<gene>
    <name evidence="2" type="ORF">V6x_56790</name>
</gene>
<dbReference type="AlphaFoldDB" id="A0A517WL03"/>
<dbReference type="Pfam" id="PF22187">
    <property type="entry name" value="DUF6946"/>
    <property type="match status" value="1"/>
</dbReference>
<dbReference type="InterPro" id="IPR054024">
    <property type="entry name" value="DUF6946"/>
</dbReference>
<dbReference type="RefSeq" id="WP_145044566.1">
    <property type="nucleotide sequence ID" value="NZ_CP036347.1"/>
</dbReference>
<evidence type="ECO:0000259" key="1">
    <source>
        <dbReference type="Pfam" id="PF22187"/>
    </source>
</evidence>
<dbReference type="Proteomes" id="UP000320722">
    <property type="component" value="Chromosome"/>
</dbReference>
<name>A0A517WL03_9PLAN</name>
<feature type="domain" description="DUF6946" evidence="1">
    <location>
        <begin position="62"/>
        <end position="176"/>
    </location>
</feature>
<accession>A0A517WL03</accession>
<evidence type="ECO:0000313" key="2">
    <source>
        <dbReference type="EMBL" id="QDU05935.1"/>
    </source>
</evidence>
<protein>
    <recommendedName>
        <fullName evidence="1">DUF6946 domain-containing protein</fullName>
    </recommendedName>
</protein>
<dbReference type="EMBL" id="CP036347">
    <property type="protein sequence ID" value="QDU05935.1"/>
    <property type="molecule type" value="Genomic_DNA"/>
</dbReference>
<proteinExistence type="predicted"/>